<dbReference type="CDD" id="cd00364">
    <property type="entry name" value="Ribosomal_uS17"/>
    <property type="match status" value="1"/>
</dbReference>
<accession>A0A1J5I3I7</accession>
<gene>
    <name evidence="6" type="primary">rpsQ</name>
    <name evidence="8" type="ORF">AUK05_02420</name>
</gene>
<name>A0A1J5I3I7_9BACT</name>
<dbReference type="NCBIfam" id="NF004123">
    <property type="entry name" value="PRK05610.1"/>
    <property type="match status" value="1"/>
</dbReference>
<keyword evidence="3 6" id="KW-0694">RNA-binding</keyword>
<comment type="caution">
    <text evidence="8">The sequence shown here is derived from an EMBL/GenBank/DDBJ whole genome shotgun (WGS) entry which is preliminary data.</text>
</comment>
<dbReference type="SUPFAM" id="SSF50249">
    <property type="entry name" value="Nucleic acid-binding proteins"/>
    <property type="match status" value="1"/>
</dbReference>
<dbReference type="AlphaFoldDB" id="A0A1J5I3I7"/>
<dbReference type="PANTHER" id="PTHR10744">
    <property type="entry name" value="40S RIBOSOMAL PROTEIN S11 FAMILY MEMBER"/>
    <property type="match status" value="1"/>
</dbReference>
<comment type="similarity">
    <text evidence="1 6 7">Belongs to the universal ribosomal protein uS17 family.</text>
</comment>
<keyword evidence="2 6" id="KW-0699">rRNA-binding</keyword>
<dbReference type="GO" id="GO:0019843">
    <property type="term" value="F:rRNA binding"/>
    <property type="evidence" value="ECO:0007669"/>
    <property type="project" value="UniProtKB-UniRule"/>
</dbReference>
<dbReference type="InterPro" id="IPR019979">
    <property type="entry name" value="Ribosomal_uS17_CS"/>
</dbReference>
<dbReference type="PRINTS" id="PR00973">
    <property type="entry name" value="RIBOSOMALS17"/>
</dbReference>
<sequence>MTTKIKTTTPGKTFTGIVVSDKMQRTIVVKMDYKFQHPLYKKIVKRTKKIYVDNNLNAKIGDTIKAREVKPISHLKRFTTLSIVGN</sequence>
<dbReference type="GO" id="GO:0022627">
    <property type="term" value="C:cytosolic small ribosomal subunit"/>
    <property type="evidence" value="ECO:0007669"/>
    <property type="project" value="TreeGrafter"/>
</dbReference>
<dbReference type="STRING" id="1805376.AUK05_02420"/>
<evidence type="ECO:0000313" key="8">
    <source>
        <dbReference type="EMBL" id="OIP86950.1"/>
    </source>
</evidence>
<dbReference type="GO" id="GO:0003735">
    <property type="term" value="F:structural constituent of ribosome"/>
    <property type="evidence" value="ECO:0007669"/>
    <property type="project" value="InterPro"/>
</dbReference>
<evidence type="ECO:0000256" key="1">
    <source>
        <dbReference type="ARBA" id="ARBA00010254"/>
    </source>
</evidence>
<dbReference type="InterPro" id="IPR019984">
    <property type="entry name" value="Ribosomal_uS17_bact/chlr"/>
</dbReference>
<evidence type="ECO:0000256" key="4">
    <source>
        <dbReference type="ARBA" id="ARBA00022980"/>
    </source>
</evidence>
<evidence type="ECO:0000256" key="6">
    <source>
        <dbReference type="HAMAP-Rule" id="MF_01345"/>
    </source>
</evidence>
<proteinExistence type="inferred from homology"/>
<dbReference type="InterPro" id="IPR012340">
    <property type="entry name" value="NA-bd_OB-fold"/>
</dbReference>
<dbReference type="Proteomes" id="UP000182344">
    <property type="component" value="Unassembled WGS sequence"/>
</dbReference>
<dbReference type="PANTHER" id="PTHR10744:SF1">
    <property type="entry name" value="SMALL RIBOSOMAL SUBUNIT PROTEIN US17M"/>
    <property type="match status" value="1"/>
</dbReference>
<dbReference type="PROSITE" id="PS00056">
    <property type="entry name" value="RIBOSOMAL_S17"/>
    <property type="match status" value="1"/>
</dbReference>
<comment type="subunit">
    <text evidence="6">Part of the 30S ribosomal subunit.</text>
</comment>
<protein>
    <recommendedName>
        <fullName evidence="6">Small ribosomal subunit protein uS17</fullName>
    </recommendedName>
</protein>
<keyword evidence="5 6" id="KW-0687">Ribonucleoprotein</keyword>
<evidence type="ECO:0000256" key="2">
    <source>
        <dbReference type="ARBA" id="ARBA00022730"/>
    </source>
</evidence>
<evidence type="ECO:0000313" key="9">
    <source>
        <dbReference type="Proteomes" id="UP000182344"/>
    </source>
</evidence>
<dbReference type="InterPro" id="IPR000266">
    <property type="entry name" value="Ribosomal_uS17"/>
</dbReference>
<dbReference type="EMBL" id="MNZO01000035">
    <property type="protein sequence ID" value="OIP86950.1"/>
    <property type="molecule type" value="Genomic_DNA"/>
</dbReference>
<comment type="function">
    <text evidence="6">One of the primary rRNA binding proteins, it binds specifically to the 5'-end of 16S ribosomal RNA.</text>
</comment>
<evidence type="ECO:0000256" key="3">
    <source>
        <dbReference type="ARBA" id="ARBA00022884"/>
    </source>
</evidence>
<reference evidence="8 9" key="1">
    <citation type="journal article" date="2016" name="Environ. Microbiol.">
        <title>Genomic resolution of a cold subsurface aquifer community provides metabolic insights for novel microbes adapted to high CO concentrations.</title>
        <authorList>
            <person name="Probst A.J."/>
            <person name="Castelle C.J."/>
            <person name="Singh A."/>
            <person name="Brown C.T."/>
            <person name="Anantharaman K."/>
            <person name="Sharon I."/>
            <person name="Hug L.A."/>
            <person name="Burstein D."/>
            <person name="Emerson J.B."/>
            <person name="Thomas B.C."/>
            <person name="Banfield J.F."/>
        </authorList>
    </citation>
    <scope>NUCLEOTIDE SEQUENCE [LARGE SCALE GENOMIC DNA]</scope>
    <source>
        <strain evidence="8">CG2_30_35_20</strain>
    </source>
</reference>
<dbReference type="HAMAP" id="MF_01345_B">
    <property type="entry name" value="Ribosomal_uS17_B"/>
    <property type="match status" value="1"/>
</dbReference>
<dbReference type="Pfam" id="PF00366">
    <property type="entry name" value="Ribosomal_S17"/>
    <property type="match status" value="1"/>
</dbReference>
<organism evidence="8 9">
    <name type="scientific">Candidatus Shapirobacteria bacterium CG2_30_35_20</name>
    <dbReference type="NCBI Taxonomy" id="1805376"/>
    <lineage>
        <taxon>Bacteria</taxon>
        <taxon>Candidatus Shapironibacteriota</taxon>
    </lineage>
</organism>
<evidence type="ECO:0000256" key="5">
    <source>
        <dbReference type="ARBA" id="ARBA00023274"/>
    </source>
</evidence>
<evidence type="ECO:0000256" key="7">
    <source>
        <dbReference type="RuleBase" id="RU003872"/>
    </source>
</evidence>
<dbReference type="GO" id="GO:0006412">
    <property type="term" value="P:translation"/>
    <property type="evidence" value="ECO:0007669"/>
    <property type="project" value="UniProtKB-UniRule"/>
</dbReference>
<dbReference type="Gene3D" id="2.40.50.140">
    <property type="entry name" value="Nucleic acid-binding proteins"/>
    <property type="match status" value="1"/>
</dbReference>
<keyword evidence="4 6" id="KW-0689">Ribosomal protein</keyword>